<comment type="caution">
    <text evidence="6">The sequence shown here is derived from an EMBL/GenBank/DDBJ whole genome shotgun (WGS) entry which is preliminary data.</text>
</comment>
<dbReference type="Pfam" id="PF07992">
    <property type="entry name" value="Pyr_redox_2"/>
    <property type="match status" value="1"/>
</dbReference>
<dbReference type="PRINTS" id="PR00368">
    <property type="entry name" value="FADPNR"/>
</dbReference>
<evidence type="ECO:0000256" key="1">
    <source>
        <dbReference type="ARBA" id="ARBA00001974"/>
    </source>
</evidence>
<dbReference type="GO" id="GO:0016491">
    <property type="term" value="F:oxidoreductase activity"/>
    <property type="evidence" value="ECO:0007669"/>
    <property type="project" value="InterPro"/>
</dbReference>
<sequence>MQVVIVGNGVTGVTAAITIRKLNPVALITLISSESTHFFSRTALMYLYMGHMQYRHIKPYEDWFWTEHKLNLMQASVASVDFSAKEVVLSSQVRVPYDKLLLATGSIPRALEIPGENLAGVQGFYSLPDLENLEKYSQQIKRAVIVGGGLIGIELAEMFYTRCIPVTFLVRENYYWGNVLPPEEGNLIQEHIREHGVDLRLNTTLQEIKGDSDGKVKAIVTGQGEEIPTDLVGVAVGVRPNVSFLKGSPLKLNRGILVNPYLETNLPDVYAAGDCAEIVPDKDKNTYIEQLWYTGRMQGETVAHSICNRRTAYSRGIWFNSAKFFDIEYQTYGKVPVKPDSETQTLVWQHPKRKKLLRINYHQPTGKVLGFNLLGIRYRHEVCENWIREEKPISYVLKHLREANFDPEFYRRYEKEIIQAFSRQLSAVIP</sequence>
<keyword evidence="7" id="KW-1185">Reference proteome</keyword>
<evidence type="ECO:0000313" key="7">
    <source>
        <dbReference type="Proteomes" id="UP000321532"/>
    </source>
</evidence>
<reference evidence="6 7" key="1">
    <citation type="submission" date="2019-07" db="EMBL/GenBank/DDBJ databases">
        <title>Whole genome shotgun sequence of Adhaeribacter aerolatus NBRC 106133.</title>
        <authorList>
            <person name="Hosoyama A."/>
            <person name="Uohara A."/>
            <person name="Ohji S."/>
            <person name="Ichikawa N."/>
        </authorList>
    </citation>
    <scope>NUCLEOTIDE SEQUENCE [LARGE SCALE GENOMIC DNA]</scope>
    <source>
        <strain evidence="6 7">NBRC 106133</strain>
    </source>
</reference>
<dbReference type="OrthoDB" id="9792592at2"/>
<accession>A0A512B4P0</accession>
<organism evidence="6 7">
    <name type="scientific">Adhaeribacter aerolatus</name>
    <dbReference type="NCBI Taxonomy" id="670289"/>
    <lineage>
        <taxon>Bacteria</taxon>
        <taxon>Pseudomonadati</taxon>
        <taxon>Bacteroidota</taxon>
        <taxon>Cytophagia</taxon>
        <taxon>Cytophagales</taxon>
        <taxon>Hymenobacteraceae</taxon>
        <taxon>Adhaeribacter</taxon>
    </lineage>
</organism>
<dbReference type="Gene3D" id="3.50.50.60">
    <property type="entry name" value="FAD/NAD(P)-binding domain"/>
    <property type="match status" value="2"/>
</dbReference>
<gene>
    <name evidence="6" type="ORF">AAE02nite_45970</name>
</gene>
<evidence type="ECO:0000256" key="2">
    <source>
        <dbReference type="ARBA" id="ARBA00006442"/>
    </source>
</evidence>
<evidence type="ECO:0000256" key="3">
    <source>
        <dbReference type="ARBA" id="ARBA00022630"/>
    </source>
</evidence>
<protein>
    <submittedName>
        <fullName evidence="6">FAD-dependent oxidoreductase</fullName>
    </submittedName>
</protein>
<evidence type="ECO:0000259" key="5">
    <source>
        <dbReference type="Pfam" id="PF07992"/>
    </source>
</evidence>
<dbReference type="InterPro" id="IPR050260">
    <property type="entry name" value="FAD-bd_OxRdtase"/>
</dbReference>
<evidence type="ECO:0000256" key="4">
    <source>
        <dbReference type="ARBA" id="ARBA00022827"/>
    </source>
</evidence>
<dbReference type="RefSeq" id="WP_146904046.1">
    <property type="nucleotide sequence ID" value="NZ_BJYS01000046.1"/>
</dbReference>
<feature type="domain" description="FAD/NAD(P)-binding" evidence="5">
    <location>
        <begin position="1"/>
        <end position="299"/>
    </location>
</feature>
<dbReference type="PRINTS" id="PR00411">
    <property type="entry name" value="PNDRDTASEI"/>
</dbReference>
<dbReference type="PANTHER" id="PTHR43429">
    <property type="entry name" value="PYRIDINE NUCLEOTIDE-DISULFIDE OXIDOREDUCTASE DOMAIN-CONTAINING"/>
    <property type="match status" value="1"/>
</dbReference>
<keyword evidence="4" id="KW-0274">FAD</keyword>
<dbReference type="Proteomes" id="UP000321532">
    <property type="component" value="Unassembled WGS sequence"/>
</dbReference>
<keyword evidence="3" id="KW-0285">Flavoprotein</keyword>
<proteinExistence type="inferred from homology"/>
<dbReference type="InterPro" id="IPR023753">
    <property type="entry name" value="FAD/NAD-binding_dom"/>
</dbReference>
<dbReference type="SUPFAM" id="SSF51905">
    <property type="entry name" value="FAD/NAD(P)-binding domain"/>
    <property type="match status" value="1"/>
</dbReference>
<name>A0A512B4P0_9BACT</name>
<dbReference type="PANTHER" id="PTHR43429:SF3">
    <property type="entry name" value="NITRITE REDUCTASE [NAD(P)H]"/>
    <property type="match status" value="1"/>
</dbReference>
<comment type="similarity">
    <text evidence="2">Belongs to the FAD-dependent oxidoreductase family.</text>
</comment>
<comment type="cofactor">
    <cofactor evidence="1">
        <name>FAD</name>
        <dbReference type="ChEBI" id="CHEBI:57692"/>
    </cofactor>
</comment>
<dbReference type="AlphaFoldDB" id="A0A512B4P0"/>
<dbReference type="EMBL" id="BJYS01000046">
    <property type="protein sequence ID" value="GEO06933.1"/>
    <property type="molecule type" value="Genomic_DNA"/>
</dbReference>
<dbReference type="InterPro" id="IPR036188">
    <property type="entry name" value="FAD/NAD-bd_sf"/>
</dbReference>
<evidence type="ECO:0000313" key="6">
    <source>
        <dbReference type="EMBL" id="GEO06933.1"/>
    </source>
</evidence>